<reference evidence="1" key="1">
    <citation type="submission" date="2018-02" db="EMBL/GenBank/DDBJ databases">
        <title>The genomes of Aspergillus section Nigri reveals drivers in fungal speciation.</title>
        <authorList>
            <consortium name="DOE Joint Genome Institute"/>
            <person name="Vesth T.C."/>
            <person name="Nybo J."/>
            <person name="Theobald S."/>
            <person name="Brandl J."/>
            <person name="Frisvad J.C."/>
            <person name="Nielsen K.F."/>
            <person name="Lyhne E.K."/>
            <person name="Kogle M.E."/>
            <person name="Kuo A."/>
            <person name="Riley R."/>
            <person name="Clum A."/>
            <person name="Nolan M."/>
            <person name="Lipzen A."/>
            <person name="Salamov A."/>
            <person name="Henrissat B."/>
            <person name="Wiebenga A."/>
            <person name="De vries R.P."/>
            <person name="Grigoriev I.V."/>
            <person name="Mortensen U.H."/>
            <person name="Andersen M.R."/>
            <person name="Baker S.E."/>
        </authorList>
    </citation>
    <scope>NUCLEOTIDE SEQUENCE</scope>
    <source>
        <strain evidence="1">CBS 621.78</strain>
    </source>
</reference>
<dbReference type="EMBL" id="KZ825314">
    <property type="protein sequence ID" value="RAH50205.1"/>
    <property type="molecule type" value="Genomic_DNA"/>
</dbReference>
<dbReference type="Proteomes" id="UP000249057">
    <property type="component" value="Unassembled WGS sequence"/>
</dbReference>
<organism evidence="1 2">
    <name type="scientific">Aspergillus brunneoviolaceus CBS 621.78</name>
    <dbReference type="NCBI Taxonomy" id="1450534"/>
    <lineage>
        <taxon>Eukaryota</taxon>
        <taxon>Fungi</taxon>
        <taxon>Dikarya</taxon>
        <taxon>Ascomycota</taxon>
        <taxon>Pezizomycotina</taxon>
        <taxon>Eurotiomycetes</taxon>
        <taxon>Eurotiomycetidae</taxon>
        <taxon>Eurotiales</taxon>
        <taxon>Aspergillaceae</taxon>
        <taxon>Aspergillus</taxon>
        <taxon>Aspergillus subgen. Circumdati</taxon>
    </lineage>
</organism>
<proteinExistence type="predicted"/>
<evidence type="ECO:0000313" key="2">
    <source>
        <dbReference type="Proteomes" id="UP000249057"/>
    </source>
</evidence>
<evidence type="ECO:0000313" key="1">
    <source>
        <dbReference type="EMBL" id="RAH50205.1"/>
    </source>
</evidence>
<sequence>MEWDVRRSFFFLSFFLLAFHTPITSITFFSFFCSFSFSPLHIHPLPKYSFLGLVSRLIVLYGVKKWVWQ</sequence>
<protein>
    <submittedName>
        <fullName evidence="1">Uncharacterized protein</fullName>
    </submittedName>
</protein>
<keyword evidence="2" id="KW-1185">Reference proteome</keyword>
<name>A0ACD1GLK3_9EURO</name>
<accession>A0ACD1GLK3</accession>
<gene>
    <name evidence="1" type="ORF">BO95DRAFT_194371</name>
</gene>